<organism evidence="1 2">
    <name type="scientific">Mesorhabditis belari</name>
    <dbReference type="NCBI Taxonomy" id="2138241"/>
    <lineage>
        <taxon>Eukaryota</taxon>
        <taxon>Metazoa</taxon>
        <taxon>Ecdysozoa</taxon>
        <taxon>Nematoda</taxon>
        <taxon>Chromadorea</taxon>
        <taxon>Rhabditida</taxon>
        <taxon>Rhabditina</taxon>
        <taxon>Rhabditomorpha</taxon>
        <taxon>Rhabditoidea</taxon>
        <taxon>Rhabditidae</taxon>
        <taxon>Mesorhabditinae</taxon>
        <taxon>Mesorhabditis</taxon>
    </lineage>
</organism>
<dbReference type="SUPFAM" id="SSF51735">
    <property type="entry name" value="NAD(P)-binding Rossmann-fold domains"/>
    <property type="match status" value="1"/>
</dbReference>
<proteinExistence type="predicted"/>
<accession>A0AAF3EMH3</accession>
<dbReference type="InterPro" id="IPR002347">
    <property type="entry name" value="SDR_fam"/>
</dbReference>
<dbReference type="AlphaFoldDB" id="A0AAF3EMH3"/>
<dbReference type="Proteomes" id="UP000887575">
    <property type="component" value="Unassembled WGS sequence"/>
</dbReference>
<evidence type="ECO:0000313" key="1">
    <source>
        <dbReference type="Proteomes" id="UP000887575"/>
    </source>
</evidence>
<reference evidence="2" key="1">
    <citation type="submission" date="2024-02" db="UniProtKB">
        <authorList>
            <consortium name="WormBaseParasite"/>
        </authorList>
    </citation>
    <scope>IDENTIFICATION</scope>
</reference>
<keyword evidence="1" id="KW-1185">Reference proteome</keyword>
<protein>
    <submittedName>
        <fullName evidence="2">Uncharacterized protein</fullName>
    </submittedName>
</protein>
<dbReference type="PRINTS" id="PR00081">
    <property type="entry name" value="GDHRDH"/>
</dbReference>
<sequence>MIRVVHRVRRLIKQKKGRIVNVTSAFGRCPTPCIGPYLVSKYAATAYTDAIRKELSPWGIELWDRASDELKADYGLEFFNKTCDNQAMMMNGFGSNTTEKVTDAYVKAVTSLYTRRRYKVGWDTAFVWHPLSMMPTNLQDWAFYVMDLISRGPLPARVIAERQGKC</sequence>
<dbReference type="PANTHER" id="PTHR43313:SF1">
    <property type="entry name" value="3BETA-HYDROXYSTEROID DEHYDROGENASE DHS-16"/>
    <property type="match status" value="1"/>
</dbReference>
<dbReference type="GO" id="GO:0016491">
    <property type="term" value="F:oxidoreductase activity"/>
    <property type="evidence" value="ECO:0007669"/>
    <property type="project" value="TreeGrafter"/>
</dbReference>
<evidence type="ECO:0000313" key="2">
    <source>
        <dbReference type="WBParaSite" id="MBELARI_LOCUS15225"/>
    </source>
</evidence>
<name>A0AAF3EMH3_9BILA</name>
<dbReference type="WBParaSite" id="MBELARI_LOCUS15225">
    <property type="protein sequence ID" value="MBELARI_LOCUS15225"/>
    <property type="gene ID" value="MBELARI_LOCUS15225"/>
</dbReference>
<dbReference type="Pfam" id="PF00106">
    <property type="entry name" value="adh_short"/>
    <property type="match status" value="1"/>
</dbReference>
<dbReference type="PANTHER" id="PTHR43313">
    <property type="entry name" value="SHORT-CHAIN DEHYDROGENASE/REDUCTASE FAMILY 9C"/>
    <property type="match status" value="1"/>
</dbReference>
<dbReference type="Gene3D" id="3.40.50.720">
    <property type="entry name" value="NAD(P)-binding Rossmann-like Domain"/>
    <property type="match status" value="1"/>
</dbReference>
<dbReference type="GO" id="GO:0008202">
    <property type="term" value="P:steroid metabolic process"/>
    <property type="evidence" value="ECO:0007669"/>
    <property type="project" value="TreeGrafter"/>
</dbReference>
<dbReference type="InterPro" id="IPR036291">
    <property type="entry name" value="NAD(P)-bd_dom_sf"/>
</dbReference>